<keyword evidence="2" id="KW-1185">Reference proteome</keyword>
<proteinExistence type="predicted"/>
<protein>
    <submittedName>
        <fullName evidence="1">Uncharacterized protein</fullName>
    </submittedName>
</protein>
<sequence length="80" mass="9054">MGALQSLSPHKKAVLKGGWIERFFKESSLLQEIILIIPLPPYSQTPQPARAMPREVRSSEQFCLDTAEQSGHVIVLYFQN</sequence>
<accession>A0AAE0ZV85</accession>
<dbReference type="AlphaFoldDB" id="A0AAE0ZV85"/>
<organism evidence="1 2">
    <name type="scientific">Elysia crispata</name>
    <name type="common">lettuce slug</name>
    <dbReference type="NCBI Taxonomy" id="231223"/>
    <lineage>
        <taxon>Eukaryota</taxon>
        <taxon>Metazoa</taxon>
        <taxon>Spiralia</taxon>
        <taxon>Lophotrochozoa</taxon>
        <taxon>Mollusca</taxon>
        <taxon>Gastropoda</taxon>
        <taxon>Heterobranchia</taxon>
        <taxon>Euthyneura</taxon>
        <taxon>Panpulmonata</taxon>
        <taxon>Sacoglossa</taxon>
        <taxon>Placobranchoidea</taxon>
        <taxon>Plakobranchidae</taxon>
        <taxon>Elysia</taxon>
    </lineage>
</organism>
<evidence type="ECO:0000313" key="1">
    <source>
        <dbReference type="EMBL" id="KAK3775987.1"/>
    </source>
</evidence>
<comment type="caution">
    <text evidence="1">The sequence shown here is derived from an EMBL/GenBank/DDBJ whole genome shotgun (WGS) entry which is preliminary data.</text>
</comment>
<dbReference type="Proteomes" id="UP001283361">
    <property type="component" value="Unassembled WGS sequence"/>
</dbReference>
<evidence type="ECO:0000313" key="2">
    <source>
        <dbReference type="Proteomes" id="UP001283361"/>
    </source>
</evidence>
<gene>
    <name evidence="1" type="ORF">RRG08_043672</name>
</gene>
<name>A0AAE0ZV85_9GAST</name>
<reference evidence="1" key="1">
    <citation type="journal article" date="2023" name="G3 (Bethesda)">
        <title>A reference genome for the long-term kleptoplast-retaining sea slug Elysia crispata morphotype clarki.</title>
        <authorList>
            <person name="Eastman K.E."/>
            <person name="Pendleton A.L."/>
            <person name="Shaikh M.A."/>
            <person name="Suttiyut T."/>
            <person name="Ogas R."/>
            <person name="Tomko P."/>
            <person name="Gavelis G."/>
            <person name="Widhalm J.R."/>
            <person name="Wisecaver J.H."/>
        </authorList>
    </citation>
    <scope>NUCLEOTIDE SEQUENCE</scope>
    <source>
        <strain evidence="1">ECLA1</strain>
    </source>
</reference>
<dbReference type="EMBL" id="JAWDGP010003253">
    <property type="protein sequence ID" value="KAK3775987.1"/>
    <property type="molecule type" value="Genomic_DNA"/>
</dbReference>